<keyword evidence="3" id="KW-0238">DNA-binding</keyword>
<dbReference type="RefSeq" id="WP_023493124.1">
    <property type="nucleotide sequence ID" value="NZ_AYLO01000008.1"/>
</dbReference>
<gene>
    <name evidence="8" type="primary">nreC</name>
    <name evidence="8" type="ORF">MGMO_8c00260</name>
</gene>
<dbReference type="STRING" id="1116472.MGMO_8c00260"/>
<evidence type="ECO:0000313" key="8">
    <source>
        <dbReference type="EMBL" id="ESS73889.1"/>
    </source>
</evidence>
<dbReference type="SMART" id="SM00448">
    <property type="entry name" value="REC"/>
    <property type="match status" value="1"/>
</dbReference>
<dbReference type="Pfam" id="PF00196">
    <property type="entry name" value="GerE"/>
    <property type="match status" value="1"/>
</dbReference>
<dbReference type="CDD" id="cd17535">
    <property type="entry name" value="REC_NarL-like"/>
    <property type="match status" value="1"/>
</dbReference>
<name>V5C1B3_9GAMM</name>
<dbReference type="InterPro" id="IPR058245">
    <property type="entry name" value="NreC/VraR/RcsB-like_REC"/>
</dbReference>
<evidence type="ECO:0000256" key="2">
    <source>
        <dbReference type="ARBA" id="ARBA00023015"/>
    </source>
</evidence>
<dbReference type="PANTHER" id="PTHR43214:SF41">
    <property type="entry name" value="NITRATE_NITRITE RESPONSE REGULATOR PROTEIN NARP"/>
    <property type="match status" value="1"/>
</dbReference>
<evidence type="ECO:0000256" key="5">
    <source>
        <dbReference type="PROSITE-ProRule" id="PRU00169"/>
    </source>
</evidence>
<dbReference type="EMBL" id="AYLO01000008">
    <property type="protein sequence ID" value="ESS73889.1"/>
    <property type="molecule type" value="Genomic_DNA"/>
</dbReference>
<dbReference type="GO" id="GO:0000160">
    <property type="term" value="P:phosphorelay signal transduction system"/>
    <property type="evidence" value="ECO:0007669"/>
    <property type="project" value="InterPro"/>
</dbReference>
<dbReference type="Gene3D" id="3.40.50.2300">
    <property type="match status" value="1"/>
</dbReference>
<evidence type="ECO:0000259" key="7">
    <source>
        <dbReference type="PROSITE" id="PS50110"/>
    </source>
</evidence>
<dbReference type="InterPro" id="IPR016032">
    <property type="entry name" value="Sig_transdc_resp-reg_C-effctor"/>
</dbReference>
<dbReference type="eggNOG" id="COG2197">
    <property type="taxonomic scope" value="Bacteria"/>
</dbReference>
<dbReference type="InterPro" id="IPR039420">
    <property type="entry name" value="WalR-like"/>
</dbReference>
<keyword evidence="1 5" id="KW-0597">Phosphoprotein</keyword>
<dbReference type="SUPFAM" id="SSF52172">
    <property type="entry name" value="CheY-like"/>
    <property type="match status" value="1"/>
</dbReference>
<dbReference type="PRINTS" id="PR00038">
    <property type="entry name" value="HTHLUXR"/>
</dbReference>
<feature type="modified residue" description="4-aspartylphosphate" evidence="5">
    <location>
        <position position="53"/>
    </location>
</feature>
<keyword evidence="2" id="KW-0805">Transcription regulation</keyword>
<dbReference type="SUPFAM" id="SSF46894">
    <property type="entry name" value="C-terminal effector domain of the bipartite response regulators"/>
    <property type="match status" value="1"/>
</dbReference>
<evidence type="ECO:0000313" key="9">
    <source>
        <dbReference type="Proteomes" id="UP000017842"/>
    </source>
</evidence>
<comment type="caution">
    <text evidence="8">The sequence shown here is derived from an EMBL/GenBank/DDBJ whole genome shotgun (WGS) entry which is preliminary data.</text>
</comment>
<dbReference type="GO" id="GO:0003677">
    <property type="term" value="F:DNA binding"/>
    <property type="evidence" value="ECO:0007669"/>
    <property type="project" value="UniProtKB-KW"/>
</dbReference>
<dbReference type="CDD" id="cd06170">
    <property type="entry name" value="LuxR_C_like"/>
    <property type="match status" value="1"/>
</dbReference>
<dbReference type="InterPro" id="IPR001789">
    <property type="entry name" value="Sig_transdc_resp-reg_receiver"/>
</dbReference>
<organism evidence="8 9">
    <name type="scientific">Methyloglobulus morosus KoM1</name>
    <dbReference type="NCBI Taxonomy" id="1116472"/>
    <lineage>
        <taxon>Bacteria</taxon>
        <taxon>Pseudomonadati</taxon>
        <taxon>Pseudomonadota</taxon>
        <taxon>Gammaproteobacteria</taxon>
        <taxon>Methylococcales</taxon>
        <taxon>Methylococcaceae</taxon>
        <taxon>Methyloglobulus</taxon>
    </lineage>
</organism>
<protein>
    <submittedName>
        <fullName evidence="8">Oxygen regulatory protein NreC</fullName>
    </submittedName>
</protein>
<feature type="domain" description="Response regulatory" evidence="7">
    <location>
        <begin position="3"/>
        <end position="118"/>
    </location>
</feature>
<proteinExistence type="predicted"/>
<keyword evidence="9" id="KW-1185">Reference proteome</keyword>
<dbReference type="PROSITE" id="PS50110">
    <property type="entry name" value="RESPONSE_REGULATORY"/>
    <property type="match status" value="1"/>
</dbReference>
<dbReference type="Proteomes" id="UP000017842">
    <property type="component" value="Unassembled WGS sequence"/>
</dbReference>
<dbReference type="PROSITE" id="PS00622">
    <property type="entry name" value="HTH_LUXR_1"/>
    <property type="match status" value="1"/>
</dbReference>
<evidence type="ECO:0000256" key="4">
    <source>
        <dbReference type="ARBA" id="ARBA00023163"/>
    </source>
</evidence>
<dbReference type="InterPro" id="IPR000792">
    <property type="entry name" value="Tscrpt_reg_LuxR_C"/>
</dbReference>
<dbReference type="PANTHER" id="PTHR43214">
    <property type="entry name" value="TWO-COMPONENT RESPONSE REGULATOR"/>
    <property type="match status" value="1"/>
</dbReference>
<dbReference type="PROSITE" id="PS50043">
    <property type="entry name" value="HTH_LUXR_2"/>
    <property type="match status" value="1"/>
</dbReference>
<sequence length="253" mass="28497">MNRIAIVENQAIVREGLRMLLSRNPEFSVYHATDPIALFRQTWTAPPELVIMDKIMFGMNAIEAIEEVKKRWSNTKVLIFTAKSAEENIVRAFQAGASGYILKSAAPEELLFAIPHLLAGHYYVSPAILSTVIQGYCRLGKAVLENICGVKLSTRERELLKLIAEGNKNKDIANILCLSIKTVETHRYNLMKKLDIHNVAELTVFANRAGVTMDSVNNGIERQPAEIIINHPSGMRIVERRKTSRKQTQHINH</sequence>
<feature type="domain" description="HTH luxR-type" evidence="6">
    <location>
        <begin position="145"/>
        <end position="210"/>
    </location>
</feature>
<evidence type="ECO:0000256" key="1">
    <source>
        <dbReference type="ARBA" id="ARBA00022553"/>
    </source>
</evidence>
<dbReference type="AlphaFoldDB" id="V5C1B3"/>
<evidence type="ECO:0000256" key="3">
    <source>
        <dbReference type="ARBA" id="ARBA00023125"/>
    </source>
</evidence>
<reference evidence="8 9" key="1">
    <citation type="journal article" date="2013" name="Genome Announc.">
        <title>Draft Genome Sequence of the Methanotrophic Gammaproteobacterium Methyloglobulus morosus DSM 22980 Strain KoM1.</title>
        <authorList>
            <person name="Poehlein A."/>
            <person name="Deutzmann J.S."/>
            <person name="Daniel R."/>
            <person name="Simeonova D.D."/>
        </authorList>
    </citation>
    <scope>NUCLEOTIDE SEQUENCE [LARGE SCALE GENOMIC DNA]</scope>
    <source>
        <strain evidence="8 9">KoM1</strain>
    </source>
</reference>
<dbReference type="OrthoDB" id="9796655at2"/>
<dbReference type="InterPro" id="IPR011006">
    <property type="entry name" value="CheY-like_superfamily"/>
</dbReference>
<keyword evidence="4" id="KW-0804">Transcription</keyword>
<dbReference type="Pfam" id="PF00072">
    <property type="entry name" value="Response_reg"/>
    <property type="match status" value="1"/>
</dbReference>
<evidence type="ECO:0000259" key="6">
    <source>
        <dbReference type="PROSITE" id="PS50043"/>
    </source>
</evidence>
<dbReference type="GO" id="GO:0006355">
    <property type="term" value="P:regulation of DNA-templated transcription"/>
    <property type="evidence" value="ECO:0007669"/>
    <property type="project" value="InterPro"/>
</dbReference>
<accession>V5C1B3</accession>
<dbReference type="SMART" id="SM00421">
    <property type="entry name" value="HTH_LUXR"/>
    <property type="match status" value="1"/>
</dbReference>